<dbReference type="EMBL" id="DQVM01000012">
    <property type="protein sequence ID" value="HIQ29047.1"/>
    <property type="molecule type" value="Genomic_DNA"/>
</dbReference>
<keyword evidence="1" id="KW-1133">Transmembrane helix</keyword>
<evidence type="ECO:0008006" key="4">
    <source>
        <dbReference type="Google" id="ProtNLM"/>
    </source>
</evidence>
<evidence type="ECO:0000256" key="1">
    <source>
        <dbReference type="SAM" id="Phobius"/>
    </source>
</evidence>
<proteinExistence type="predicted"/>
<feature type="transmembrane region" description="Helical" evidence="1">
    <location>
        <begin position="191"/>
        <end position="210"/>
    </location>
</feature>
<dbReference type="Proteomes" id="UP000608579">
    <property type="component" value="Unassembled WGS sequence"/>
</dbReference>
<dbReference type="Gene3D" id="2.60.120.380">
    <property type="match status" value="1"/>
</dbReference>
<name>A0A832ZVD9_CALS0</name>
<gene>
    <name evidence="2" type="ORF">EYH45_00620</name>
</gene>
<keyword evidence="1" id="KW-0472">Membrane</keyword>
<keyword evidence="1" id="KW-0812">Transmembrane</keyword>
<evidence type="ECO:0000313" key="2">
    <source>
        <dbReference type="EMBL" id="HIQ29047.1"/>
    </source>
</evidence>
<accession>A0A832ZVD9</accession>
<sequence length="227" mass="24648">MSKVHGSLGGLFFSFSALLVTVFLASVFLASAAEQPGTNFSTATELAEGDYSFFLDVGDLHFFKVRLERGETLIVTLRMPVREDFDIVLLGPARDLLERGIKPAGLTERIGVLASESGYYYIVVTAFGRSSGTYTLTIDILKPSAETVTRTETVISSTTVTETQYMVHTVTVTVERMVTLTEAVEREVESIPWSMLGLIAVALAIIYAGFSFSRPQGRVGQASGLPE</sequence>
<protein>
    <recommendedName>
        <fullName evidence="4">Peptidase C-terminal archaeal/bacterial domain-containing protein</fullName>
    </recommendedName>
</protein>
<evidence type="ECO:0000313" key="3">
    <source>
        <dbReference type="Proteomes" id="UP000608579"/>
    </source>
</evidence>
<reference evidence="2" key="1">
    <citation type="journal article" date="2020" name="ISME J.">
        <title>Gammaproteobacteria mediating utilization of methyl-, sulfur- and petroleum organic compounds in deep ocean hydrothermal plumes.</title>
        <authorList>
            <person name="Zhou Z."/>
            <person name="Liu Y."/>
            <person name="Pan J."/>
            <person name="Cron B.R."/>
            <person name="Toner B.M."/>
            <person name="Anantharaman K."/>
            <person name="Breier J.A."/>
            <person name="Dick G.J."/>
            <person name="Li M."/>
        </authorList>
    </citation>
    <scope>NUCLEOTIDE SEQUENCE</scope>
    <source>
        <strain evidence="2">SZUA-1515</strain>
    </source>
</reference>
<comment type="caution">
    <text evidence="2">The sequence shown here is derived from an EMBL/GenBank/DDBJ whole genome shotgun (WGS) entry which is preliminary data.</text>
</comment>
<dbReference type="AlphaFoldDB" id="A0A832ZVD9"/>
<organism evidence="2 3">
    <name type="scientific">Caldiarchaeum subterraneum</name>
    <dbReference type="NCBI Taxonomy" id="311458"/>
    <lineage>
        <taxon>Archaea</taxon>
        <taxon>Nitrososphaerota</taxon>
        <taxon>Candidatus Caldarchaeales</taxon>
        <taxon>Candidatus Caldarchaeaceae</taxon>
        <taxon>Candidatus Caldarchaeum</taxon>
    </lineage>
</organism>